<protein>
    <submittedName>
        <fullName evidence="1">Uncharacterized protein</fullName>
    </submittedName>
</protein>
<evidence type="ECO:0000313" key="2">
    <source>
        <dbReference type="Proteomes" id="UP000429211"/>
    </source>
</evidence>
<dbReference type="GeneID" id="31607045"/>
<dbReference type="AlphaFoldDB" id="A0A7J5TKL7"/>
<evidence type="ECO:0000313" key="1">
    <source>
        <dbReference type="EMBL" id="KAB7462578.1"/>
    </source>
</evidence>
<sequence>MMSEEDKLNKKVAEAVEVAANEAAKREIDELTEFEHAVDEMLASGYLDDTLRVIDTEGVAQVLPVLDSEPISHLVEGVEAVGGRANVFVHTSQGVVALSVLEYKPNDEE</sequence>
<organism evidence="1 2">
    <name type="scientific">Bifidobacterium dentium</name>
    <dbReference type="NCBI Taxonomy" id="1689"/>
    <lineage>
        <taxon>Bacteria</taxon>
        <taxon>Bacillati</taxon>
        <taxon>Actinomycetota</taxon>
        <taxon>Actinomycetes</taxon>
        <taxon>Bifidobacteriales</taxon>
        <taxon>Bifidobacteriaceae</taxon>
        <taxon>Bifidobacterium</taxon>
    </lineage>
</organism>
<dbReference type="Proteomes" id="UP000429211">
    <property type="component" value="Unassembled WGS sequence"/>
</dbReference>
<accession>A0A7J5TKL7</accession>
<gene>
    <name evidence="1" type="ORF">GBB04_02055</name>
</gene>
<comment type="caution">
    <text evidence="1">The sequence shown here is derived from an EMBL/GenBank/DDBJ whole genome shotgun (WGS) entry which is preliminary data.</text>
</comment>
<dbReference type="EMBL" id="WDPD01000001">
    <property type="protein sequence ID" value="KAB7462578.1"/>
    <property type="molecule type" value="Genomic_DNA"/>
</dbReference>
<dbReference type="RefSeq" id="WP_003838811.1">
    <property type="nucleotide sequence ID" value="NZ_BCYE01000016.1"/>
</dbReference>
<name>A0A7J5TKL7_9BIFI</name>
<reference evidence="1 2" key="1">
    <citation type="journal article" date="2019" name="Nat. Med.">
        <title>A library of human gut bacterial isolates paired with longitudinal multiomics data enables mechanistic microbiome research.</title>
        <authorList>
            <person name="Poyet M."/>
            <person name="Groussin M."/>
            <person name="Gibbons S.M."/>
            <person name="Avila-Pacheco J."/>
            <person name="Jiang X."/>
            <person name="Kearney S.M."/>
            <person name="Perrotta A.R."/>
            <person name="Berdy B."/>
            <person name="Zhao S."/>
            <person name="Lieberman T.D."/>
            <person name="Swanson P.K."/>
            <person name="Smith M."/>
            <person name="Roesemann S."/>
            <person name="Alexander J.E."/>
            <person name="Rich S.A."/>
            <person name="Livny J."/>
            <person name="Vlamakis H."/>
            <person name="Clish C."/>
            <person name="Bullock K."/>
            <person name="Deik A."/>
            <person name="Scott J."/>
            <person name="Pierce K.A."/>
            <person name="Xavier R.J."/>
            <person name="Alm E.J."/>
        </authorList>
    </citation>
    <scope>NUCLEOTIDE SEQUENCE [LARGE SCALE GENOMIC DNA]</scope>
    <source>
        <strain evidence="1 2">BIOML-A2</strain>
    </source>
</reference>
<proteinExistence type="predicted"/>